<feature type="transmembrane region" description="Helical" evidence="1">
    <location>
        <begin position="103"/>
        <end position="120"/>
    </location>
</feature>
<dbReference type="RefSeq" id="WP_228104452.1">
    <property type="nucleotide sequence ID" value="NZ_CP101637.1"/>
</dbReference>
<sequence>MPFTFAHPSIVLPLKSKYFNYSGLILGSMAPDIIYFVLFSPSSNFGHTFMGFLLFNLPMCFLLNYLFYKYIQELFICTLPNFISNKYMYLIKNKNILSNKRDIFIFVYSCLIGMITHVLWDAFTHNTGFFVQNIEFLRSSITLFHFNIPIYKILQHGSTLVGFFIIFVYIYKNRDKMNKKYYLKINKKKIRLSIIFITFILTILFIIFFLKTKGFVGIGRIIVTFINSLFLSYLVVGFAYNNKLFIKYKK</sequence>
<feature type="transmembrane region" description="Helical" evidence="1">
    <location>
        <begin position="216"/>
        <end position="240"/>
    </location>
</feature>
<evidence type="ECO:0008006" key="4">
    <source>
        <dbReference type="Google" id="ProtNLM"/>
    </source>
</evidence>
<keyword evidence="1" id="KW-0472">Membrane</keyword>
<feature type="transmembrane region" description="Helical" evidence="1">
    <location>
        <begin position="45"/>
        <end position="67"/>
    </location>
</feature>
<evidence type="ECO:0000313" key="3">
    <source>
        <dbReference type="Proteomes" id="UP001235030"/>
    </source>
</evidence>
<keyword evidence="1" id="KW-1133">Transmembrane helix</keyword>
<dbReference type="Proteomes" id="UP001235030">
    <property type="component" value="Chromosome"/>
</dbReference>
<organism evidence="2 3">
    <name type="scientific">Terrisporobacter mayombei</name>
    <dbReference type="NCBI Taxonomy" id="1541"/>
    <lineage>
        <taxon>Bacteria</taxon>
        <taxon>Bacillati</taxon>
        <taxon>Bacillota</taxon>
        <taxon>Clostridia</taxon>
        <taxon>Peptostreptococcales</taxon>
        <taxon>Peptostreptococcaceae</taxon>
        <taxon>Terrisporobacter</taxon>
    </lineage>
</organism>
<keyword evidence="1" id="KW-0812">Transmembrane</keyword>
<feature type="transmembrane region" description="Helical" evidence="1">
    <location>
        <begin position="18"/>
        <end position="38"/>
    </location>
</feature>
<proteinExistence type="predicted"/>
<dbReference type="InterPro" id="IPR025238">
    <property type="entry name" value="DUF4184"/>
</dbReference>
<keyword evidence="3" id="KW-1185">Reference proteome</keyword>
<dbReference type="EMBL" id="CP101637">
    <property type="protein sequence ID" value="WMT80193.1"/>
    <property type="molecule type" value="Genomic_DNA"/>
</dbReference>
<feature type="transmembrane region" description="Helical" evidence="1">
    <location>
        <begin position="192"/>
        <end position="210"/>
    </location>
</feature>
<reference evidence="2 3" key="1">
    <citation type="submission" date="2022-07" db="EMBL/GenBank/DDBJ databases">
        <title>Genome sequence of Terrisporobacter mayombei DSM6539.</title>
        <authorList>
            <person name="Boeer T."/>
            <person name="Bengelsdorf F.R."/>
            <person name="Daniel R."/>
            <person name="Poehlein A."/>
        </authorList>
    </citation>
    <scope>NUCLEOTIDE SEQUENCE [LARGE SCALE GENOMIC DNA]</scope>
    <source>
        <strain evidence="2 3">DSM 6539</strain>
    </source>
</reference>
<feature type="transmembrane region" description="Helical" evidence="1">
    <location>
        <begin position="153"/>
        <end position="171"/>
    </location>
</feature>
<evidence type="ECO:0000256" key="1">
    <source>
        <dbReference type="SAM" id="Phobius"/>
    </source>
</evidence>
<dbReference type="Pfam" id="PF13803">
    <property type="entry name" value="DUF4184"/>
    <property type="match status" value="1"/>
</dbReference>
<evidence type="ECO:0000313" key="2">
    <source>
        <dbReference type="EMBL" id="WMT80193.1"/>
    </source>
</evidence>
<gene>
    <name evidence="2" type="ORF">TEMA_05060</name>
</gene>
<name>A0ABY9PWY1_9FIRM</name>
<protein>
    <recommendedName>
        <fullName evidence="4">DUF4184 domain-containing protein</fullName>
    </recommendedName>
</protein>
<accession>A0ABY9PWY1</accession>